<dbReference type="Pfam" id="PF12728">
    <property type="entry name" value="HTH_17"/>
    <property type="match status" value="1"/>
</dbReference>
<dbReference type="NCBIfam" id="TIGR01764">
    <property type="entry name" value="excise"/>
    <property type="match status" value="1"/>
</dbReference>
<dbReference type="InterPro" id="IPR041657">
    <property type="entry name" value="HTH_17"/>
</dbReference>
<dbReference type="EMBL" id="JBHLYQ010000012">
    <property type="protein sequence ID" value="MFC0080989.1"/>
    <property type="molecule type" value="Genomic_DNA"/>
</dbReference>
<dbReference type="Gene3D" id="1.10.1660.10">
    <property type="match status" value="1"/>
</dbReference>
<dbReference type="SUPFAM" id="SSF46955">
    <property type="entry name" value="Putative DNA-binding domain"/>
    <property type="match status" value="1"/>
</dbReference>
<accession>A0ABV6BZY6</accession>
<feature type="domain" description="Helix-turn-helix" evidence="1">
    <location>
        <begin position="7"/>
        <end position="57"/>
    </location>
</feature>
<proteinExistence type="predicted"/>
<comment type="caution">
    <text evidence="2">The sequence shown here is derived from an EMBL/GenBank/DDBJ whole genome shotgun (WGS) entry which is preliminary data.</text>
</comment>
<dbReference type="RefSeq" id="WP_248105643.1">
    <property type="nucleotide sequence ID" value="NZ_JAKHEX010000003.1"/>
</dbReference>
<name>A0ABV6BZY6_9ACTN</name>
<reference evidence="2 3" key="1">
    <citation type="submission" date="2024-09" db="EMBL/GenBank/DDBJ databases">
        <authorList>
            <person name="Sun Q."/>
            <person name="Mori K."/>
        </authorList>
    </citation>
    <scope>NUCLEOTIDE SEQUENCE [LARGE SCALE GENOMIC DNA]</scope>
    <source>
        <strain evidence="2 3">JCM 15389</strain>
    </source>
</reference>
<sequence length="83" mass="9595">MSERIQWMSTKEAAEHLGVTLRSLYRFIDEGSLPAYRFGRVIRLKEEDVERFIESCRIAPGSLEHLYPELKGQGQGRNQAVRS</sequence>
<dbReference type="InterPro" id="IPR010093">
    <property type="entry name" value="SinI_DNA-bd"/>
</dbReference>
<gene>
    <name evidence="2" type="ORF">ACFFRE_02295</name>
</gene>
<keyword evidence="3" id="KW-1185">Reference proteome</keyword>
<dbReference type="Proteomes" id="UP001589788">
    <property type="component" value="Unassembled WGS sequence"/>
</dbReference>
<organism evidence="2 3">
    <name type="scientific">Aciditerrimonas ferrireducens</name>
    <dbReference type="NCBI Taxonomy" id="667306"/>
    <lineage>
        <taxon>Bacteria</taxon>
        <taxon>Bacillati</taxon>
        <taxon>Actinomycetota</taxon>
        <taxon>Acidimicrobiia</taxon>
        <taxon>Acidimicrobiales</taxon>
        <taxon>Acidimicrobiaceae</taxon>
        <taxon>Aciditerrimonas</taxon>
    </lineage>
</organism>
<evidence type="ECO:0000259" key="1">
    <source>
        <dbReference type="Pfam" id="PF12728"/>
    </source>
</evidence>
<evidence type="ECO:0000313" key="3">
    <source>
        <dbReference type="Proteomes" id="UP001589788"/>
    </source>
</evidence>
<protein>
    <submittedName>
        <fullName evidence="2">Helix-turn-helix domain-containing protein</fullName>
    </submittedName>
</protein>
<dbReference type="InterPro" id="IPR009061">
    <property type="entry name" value="DNA-bd_dom_put_sf"/>
</dbReference>
<evidence type="ECO:0000313" key="2">
    <source>
        <dbReference type="EMBL" id="MFC0080989.1"/>
    </source>
</evidence>